<dbReference type="InterPro" id="IPR029036">
    <property type="entry name" value="P5CR_dimer"/>
</dbReference>
<dbReference type="GO" id="GO:0005737">
    <property type="term" value="C:cytoplasm"/>
    <property type="evidence" value="ECO:0007669"/>
    <property type="project" value="UniProtKB-SubCell"/>
</dbReference>
<comment type="function">
    <text evidence="4 5">Catalyzes the reduction of 1-pyrroline-5-carboxylate (PCA) to L-proline.</text>
</comment>
<name>A0AA90S768_9ACTN</name>
<evidence type="ECO:0000256" key="2">
    <source>
        <dbReference type="ARBA" id="ARBA00022857"/>
    </source>
</evidence>
<keyword evidence="2 5" id="KW-0521">NADP</keyword>
<evidence type="ECO:0000256" key="6">
    <source>
        <dbReference type="NCBIfam" id="TIGR00112"/>
    </source>
</evidence>
<evidence type="ECO:0000256" key="5">
    <source>
        <dbReference type="HAMAP-Rule" id="MF_01925"/>
    </source>
</evidence>
<keyword evidence="5 8" id="KW-0641">Proline biosynthesis</keyword>
<comment type="similarity">
    <text evidence="1 5 8">Belongs to the pyrroline-5-carboxylate reductase family.</text>
</comment>
<dbReference type="PANTHER" id="PTHR11645">
    <property type="entry name" value="PYRROLINE-5-CARBOXYLATE REDUCTASE"/>
    <property type="match status" value="1"/>
</dbReference>
<dbReference type="SUPFAM" id="SSF51735">
    <property type="entry name" value="NAD(P)-binding Rossmann-fold domains"/>
    <property type="match status" value="1"/>
</dbReference>
<dbReference type="InterPro" id="IPR036291">
    <property type="entry name" value="NAD(P)-bd_dom_sf"/>
</dbReference>
<evidence type="ECO:0000256" key="4">
    <source>
        <dbReference type="ARBA" id="ARBA00058118"/>
    </source>
</evidence>
<dbReference type="Gene3D" id="3.40.50.720">
    <property type="entry name" value="NAD(P)-binding Rossmann-like Domain"/>
    <property type="match status" value="1"/>
</dbReference>
<dbReference type="InterPro" id="IPR053790">
    <property type="entry name" value="P5CR-like_CS"/>
</dbReference>
<evidence type="ECO:0000313" key="12">
    <source>
        <dbReference type="Proteomes" id="UP001178281"/>
    </source>
</evidence>
<keyword evidence="5" id="KW-0963">Cytoplasm</keyword>
<keyword evidence="5 8" id="KW-0028">Amino-acid biosynthesis</keyword>
<dbReference type="EMBL" id="JAUTIX010000001">
    <property type="protein sequence ID" value="MDP0396785.1"/>
    <property type="molecule type" value="Genomic_DNA"/>
</dbReference>
<feature type="domain" description="Pyrroline-5-carboxylate reductase catalytic N-terminal" evidence="9">
    <location>
        <begin position="6"/>
        <end position="100"/>
    </location>
</feature>
<reference evidence="11" key="1">
    <citation type="submission" date="2023-08" db="EMBL/GenBank/DDBJ databases">
        <title>The draft genome of Tsukamurella strandjordii strain 050030.</title>
        <authorList>
            <person name="Zhao F."/>
            <person name="Feng Y."/>
            <person name="Zong Z."/>
        </authorList>
    </citation>
    <scope>NUCLEOTIDE SEQUENCE</scope>
    <source>
        <strain evidence="11">050030</strain>
    </source>
</reference>
<dbReference type="InterPro" id="IPR008927">
    <property type="entry name" value="6-PGluconate_DH-like_C_sf"/>
</dbReference>
<dbReference type="PANTHER" id="PTHR11645:SF0">
    <property type="entry name" value="PYRROLINE-5-CARBOXYLATE REDUCTASE 3"/>
    <property type="match status" value="1"/>
</dbReference>
<protein>
    <recommendedName>
        <fullName evidence="5 6">Pyrroline-5-carboxylate reductase</fullName>
        <shortName evidence="5">P5C reductase</shortName>
        <shortName evidence="5">P5CR</shortName>
        <ecNumber evidence="5 6">1.5.1.2</ecNumber>
    </recommendedName>
    <alternativeName>
        <fullName evidence="5">PCA reductase</fullName>
    </alternativeName>
</protein>
<proteinExistence type="inferred from homology"/>
<keyword evidence="12" id="KW-1185">Reference proteome</keyword>
<feature type="domain" description="Pyrroline-5-carboxylate reductase dimerisation" evidence="10">
    <location>
        <begin position="163"/>
        <end position="267"/>
    </location>
</feature>
<comment type="subcellular location">
    <subcellularLocation>
        <location evidence="5">Cytoplasm</location>
    </subcellularLocation>
</comment>
<evidence type="ECO:0000313" key="11">
    <source>
        <dbReference type="EMBL" id="MDP0396785.1"/>
    </source>
</evidence>
<keyword evidence="3 5" id="KW-0560">Oxidoreductase</keyword>
<dbReference type="InterPro" id="IPR028939">
    <property type="entry name" value="P5C_Rdtase_cat_N"/>
</dbReference>
<dbReference type="Pfam" id="PF03807">
    <property type="entry name" value="F420_oxidored"/>
    <property type="match status" value="1"/>
</dbReference>
<comment type="pathway">
    <text evidence="5 8">Amino-acid biosynthesis; L-proline biosynthesis; L-proline from L-glutamate 5-semialdehyde: step 1/1.</text>
</comment>
<dbReference type="RefSeq" id="WP_305110177.1">
    <property type="nucleotide sequence ID" value="NZ_JAUTIX010000001.1"/>
</dbReference>
<feature type="binding site" evidence="7">
    <location>
        <begin position="71"/>
        <end position="74"/>
    </location>
    <ligand>
        <name>NADP(+)</name>
        <dbReference type="ChEBI" id="CHEBI:58349"/>
    </ligand>
</feature>
<gene>
    <name evidence="5 11" type="primary">proC</name>
    <name evidence="11" type="ORF">Q7X28_02485</name>
</gene>
<sequence length="271" mass="26932">MTENVTIALIGGGRIGEALLGGLVAAGHESGRLVVAEPHAGRGAELTERYGVRTVTGIADAVDGAGLVVIAVKPDVVAAVLPEVKGALAPGAVVASVAAGVPTAVYEAALPSGTPVVRVMPNTAMLVGRSMSGISGGRDATEADVALVRGVMEAVGQTLVLPESKLDALTALSGSGPAYVFLVAEAMIDAGVDLGLTRDQATILATQTIAGAGALMVETSTSPVELRAAVTSPGGTTAAAIRTLEKNGLRPAFYDATRACAERSAELGKLS</sequence>
<dbReference type="HAMAP" id="MF_01925">
    <property type="entry name" value="P5C_reductase"/>
    <property type="match status" value="1"/>
</dbReference>
<dbReference type="AlphaFoldDB" id="A0AA90S768"/>
<evidence type="ECO:0000256" key="8">
    <source>
        <dbReference type="RuleBase" id="RU003903"/>
    </source>
</evidence>
<evidence type="ECO:0000259" key="10">
    <source>
        <dbReference type="Pfam" id="PF14748"/>
    </source>
</evidence>
<dbReference type="Pfam" id="PF14748">
    <property type="entry name" value="P5CR_dimer"/>
    <property type="match status" value="1"/>
</dbReference>
<comment type="catalytic activity">
    <reaction evidence="5">
        <text>L-proline + NAD(+) = (S)-1-pyrroline-5-carboxylate + NADH + 2 H(+)</text>
        <dbReference type="Rhea" id="RHEA:14105"/>
        <dbReference type="ChEBI" id="CHEBI:15378"/>
        <dbReference type="ChEBI" id="CHEBI:17388"/>
        <dbReference type="ChEBI" id="CHEBI:57540"/>
        <dbReference type="ChEBI" id="CHEBI:57945"/>
        <dbReference type="ChEBI" id="CHEBI:60039"/>
        <dbReference type="EC" id="1.5.1.2"/>
    </reaction>
</comment>
<evidence type="ECO:0000256" key="3">
    <source>
        <dbReference type="ARBA" id="ARBA00023002"/>
    </source>
</evidence>
<dbReference type="PROSITE" id="PS00521">
    <property type="entry name" value="P5CR"/>
    <property type="match status" value="1"/>
</dbReference>
<evidence type="ECO:0000259" key="9">
    <source>
        <dbReference type="Pfam" id="PF03807"/>
    </source>
</evidence>
<dbReference type="GO" id="GO:0004735">
    <property type="term" value="F:pyrroline-5-carboxylate reductase activity"/>
    <property type="evidence" value="ECO:0007669"/>
    <property type="project" value="UniProtKB-UniRule"/>
</dbReference>
<evidence type="ECO:0000256" key="1">
    <source>
        <dbReference type="ARBA" id="ARBA00005525"/>
    </source>
</evidence>
<dbReference type="SUPFAM" id="SSF48179">
    <property type="entry name" value="6-phosphogluconate dehydrogenase C-terminal domain-like"/>
    <property type="match status" value="1"/>
</dbReference>
<dbReference type="FunFam" id="1.10.3730.10:FF:000001">
    <property type="entry name" value="Pyrroline-5-carboxylate reductase"/>
    <property type="match status" value="1"/>
</dbReference>
<dbReference type="GO" id="GO:0055129">
    <property type="term" value="P:L-proline biosynthetic process"/>
    <property type="evidence" value="ECO:0007669"/>
    <property type="project" value="UniProtKB-UniRule"/>
</dbReference>
<evidence type="ECO:0000256" key="7">
    <source>
        <dbReference type="PIRSR" id="PIRSR000193-1"/>
    </source>
</evidence>
<dbReference type="EC" id="1.5.1.2" evidence="5 6"/>
<dbReference type="Proteomes" id="UP001178281">
    <property type="component" value="Unassembled WGS sequence"/>
</dbReference>
<comment type="caution">
    <text evidence="11">The sequence shown here is derived from an EMBL/GenBank/DDBJ whole genome shotgun (WGS) entry which is preliminary data.</text>
</comment>
<dbReference type="Gene3D" id="1.10.3730.10">
    <property type="entry name" value="ProC C-terminal domain-like"/>
    <property type="match status" value="1"/>
</dbReference>
<dbReference type="NCBIfam" id="TIGR00112">
    <property type="entry name" value="proC"/>
    <property type="match status" value="1"/>
</dbReference>
<accession>A0AA90S768</accession>
<organism evidence="11 12">
    <name type="scientific">Tsukamurella strandjordii</name>
    <dbReference type="NCBI Taxonomy" id="147577"/>
    <lineage>
        <taxon>Bacteria</taxon>
        <taxon>Bacillati</taxon>
        <taxon>Actinomycetota</taxon>
        <taxon>Actinomycetes</taxon>
        <taxon>Mycobacteriales</taxon>
        <taxon>Tsukamurellaceae</taxon>
        <taxon>Tsukamurella</taxon>
    </lineage>
</organism>
<dbReference type="PIRSF" id="PIRSF000193">
    <property type="entry name" value="Pyrrol-5-carb_rd"/>
    <property type="match status" value="1"/>
</dbReference>
<dbReference type="InterPro" id="IPR000304">
    <property type="entry name" value="Pyrroline-COOH_reductase"/>
</dbReference>
<comment type="catalytic activity">
    <reaction evidence="5 8">
        <text>L-proline + NADP(+) = (S)-1-pyrroline-5-carboxylate + NADPH + 2 H(+)</text>
        <dbReference type="Rhea" id="RHEA:14109"/>
        <dbReference type="ChEBI" id="CHEBI:15378"/>
        <dbReference type="ChEBI" id="CHEBI:17388"/>
        <dbReference type="ChEBI" id="CHEBI:57783"/>
        <dbReference type="ChEBI" id="CHEBI:58349"/>
        <dbReference type="ChEBI" id="CHEBI:60039"/>
        <dbReference type="EC" id="1.5.1.2"/>
    </reaction>
</comment>